<evidence type="ECO:0000313" key="2">
    <source>
        <dbReference type="Proteomes" id="UP000800039"/>
    </source>
</evidence>
<comment type="caution">
    <text evidence="1">The sequence shown here is derived from an EMBL/GenBank/DDBJ whole genome shotgun (WGS) entry which is preliminary data.</text>
</comment>
<gene>
    <name evidence="1" type="ORF">K460DRAFT_363729</name>
</gene>
<name>A0A9P4GJZ0_9PLEO</name>
<dbReference type="AlphaFoldDB" id="A0A9P4GJZ0"/>
<protein>
    <submittedName>
        <fullName evidence="1">Uncharacterized protein</fullName>
    </submittedName>
</protein>
<accession>A0A9P4GJZ0</accession>
<sequence>MATGIPTIHSSQSPSTLPSISICISTPIPTFDLSLDTPFPITVILKLHYHQPITFRRREEHFFVTPLGDPGLVFTNIRTGEKQIGSRVFVHYMSTNEDGLPTERNKEGWLTLHPGQPHTLDATIEPISGEGRMRTIAEMESGSNERFATLKWPLVHALLDGEVYEISVSKEARIKKWMVGDLGEILDLRRSNLMPIIKDEVIDFELKETSRFEVKRPDRDGSLNWP</sequence>
<dbReference type="OrthoDB" id="4816597at2759"/>
<proteinExistence type="predicted"/>
<reference evidence="1" key="1">
    <citation type="submission" date="2020-01" db="EMBL/GenBank/DDBJ databases">
        <authorList>
            <consortium name="DOE Joint Genome Institute"/>
            <person name="Haridas S."/>
            <person name="Albert R."/>
            <person name="Binder M."/>
            <person name="Bloem J."/>
            <person name="Labutti K."/>
            <person name="Salamov A."/>
            <person name="Andreopoulos B."/>
            <person name="Baker S.E."/>
            <person name="Barry K."/>
            <person name="Bills G."/>
            <person name="Bluhm B.H."/>
            <person name="Cannon C."/>
            <person name="Castanera R."/>
            <person name="Culley D.E."/>
            <person name="Daum C."/>
            <person name="Ezra D."/>
            <person name="Gonzalez J.B."/>
            <person name="Henrissat B."/>
            <person name="Kuo A."/>
            <person name="Liang C."/>
            <person name="Lipzen A."/>
            <person name="Lutzoni F."/>
            <person name="Magnuson J."/>
            <person name="Mondo S."/>
            <person name="Nolan M."/>
            <person name="Ohm R."/>
            <person name="Pangilinan J."/>
            <person name="Park H.-J."/>
            <person name="Ramirez L."/>
            <person name="Alfaro M."/>
            <person name="Sun H."/>
            <person name="Tritt A."/>
            <person name="Yoshinaga Y."/>
            <person name="Zwiers L.-H."/>
            <person name="Turgeon B.G."/>
            <person name="Goodwin S.B."/>
            <person name="Spatafora J.W."/>
            <person name="Crous P.W."/>
            <person name="Grigoriev I.V."/>
        </authorList>
    </citation>
    <scope>NUCLEOTIDE SEQUENCE</scope>
    <source>
        <strain evidence="1">CBS 394.84</strain>
    </source>
</reference>
<evidence type="ECO:0000313" key="1">
    <source>
        <dbReference type="EMBL" id="KAF1847678.1"/>
    </source>
</evidence>
<dbReference type="RefSeq" id="XP_040790241.1">
    <property type="nucleotide sequence ID" value="XM_040932872.1"/>
</dbReference>
<dbReference type="GeneID" id="63850123"/>
<dbReference type="EMBL" id="ML976615">
    <property type="protein sequence ID" value="KAF1847678.1"/>
    <property type="molecule type" value="Genomic_DNA"/>
</dbReference>
<organism evidence="1 2">
    <name type="scientific">Cucurbitaria berberidis CBS 394.84</name>
    <dbReference type="NCBI Taxonomy" id="1168544"/>
    <lineage>
        <taxon>Eukaryota</taxon>
        <taxon>Fungi</taxon>
        <taxon>Dikarya</taxon>
        <taxon>Ascomycota</taxon>
        <taxon>Pezizomycotina</taxon>
        <taxon>Dothideomycetes</taxon>
        <taxon>Pleosporomycetidae</taxon>
        <taxon>Pleosporales</taxon>
        <taxon>Pleosporineae</taxon>
        <taxon>Cucurbitariaceae</taxon>
        <taxon>Cucurbitaria</taxon>
    </lineage>
</organism>
<dbReference type="Proteomes" id="UP000800039">
    <property type="component" value="Unassembled WGS sequence"/>
</dbReference>
<keyword evidence="2" id="KW-1185">Reference proteome</keyword>